<keyword evidence="3" id="KW-1185">Reference proteome</keyword>
<dbReference type="InterPro" id="IPR017451">
    <property type="entry name" value="F-box-assoc_interact_dom"/>
</dbReference>
<dbReference type="Proteomes" id="UP001187192">
    <property type="component" value="Unassembled WGS sequence"/>
</dbReference>
<reference evidence="2" key="1">
    <citation type="submission" date="2023-07" db="EMBL/GenBank/DDBJ databases">
        <title>draft genome sequence of fig (Ficus carica).</title>
        <authorList>
            <person name="Takahashi T."/>
            <person name="Nishimura K."/>
        </authorList>
    </citation>
    <scope>NUCLEOTIDE SEQUENCE</scope>
</reference>
<dbReference type="Pfam" id="PF08268">
    <property type="entry name" value="FBA_3"/>
    <property type="match status" value="1"/>
</dbReference>
<comment type="caution">
    <text evidence="2">The sequence shown here is derived from an EMBL/GenBank/DDBJ whole genome shotgun (WGS) entry which is preliminary data.</text>
</comment>
<dbReference type="EMBL" id="BTGU01000054">
    <property type="protein sequence ID" value="GMN54849.1"/>
    <property type="molecule type" value="Genomic_DNA"/>
</dbReference>
<organism evidence="2 3">
    <name type="scientific">Ficus carica</name>
    <name type="common">Common fig</name>
    <dbReference type="NCBI Taxonomy" id="3494"/>
    <lineage>
        <taxon>Eukaryota</taxon>
        <taxon>Viridiplantae</taxon>
        <taxon>Streptophyta</taxon>
        <taxon>Embryophyta</taxon>
        <taxon>Tracheophyta</taxon>
        <taxon>Spermatophyta</taxon>
        <taxon>Magnoliopsida</taxon>
        <taxon>eudicotyledons</taxon>
        <taxon>Gunneridae</taxon>
        <taxon>Pentapetalae</taxon>
        <taxon>rosids</taxon>
        <taxon>fabids</taxon>
        <taxon>Rosales</taxon>
        <taxon>Moraceae</taxon>
        <taxon>Ficeae</taxon>
        <taxon>Ficus</taxon>
    </lineage>
</organism>
<name>A0AA88DKA2_FICCA</name>
<feature type="domain" description="F-box associated beta-propeller type 3" evidence="1">
    <location>
        <begin position="67"/>
        <end position="235"/>
    </location>
</feature>
<dbReference type="PANTHER" id="PTHR31672">
    <property type="entry name" value="BNACNNG10540D PROTEIN"/>
    <property type="match status" value="1"/>
</dbReference>
<evidence type="ECO:0000259" key="1">
    <source>
        <dbReference type="Pfam" id="PF08268"/>
    </source>
</evidence>
<gene>
    <name evidence="2" type="ORF">TIFTF001_023973</name>
</gene>
<dbReference type="NCBIfam" id="TIGR01640">
    <property type="entry name" value="F_box_assoc_1"/>
    <property type="match status" value="1"/>
</dbReference>
<proteinExistence type="predicted"/>
<evidence type="ECO:0000313" key="2">
    <source>
        <dbReference type="EMBL" id="GMN54849.1"/>
    </source>
</evidence>
<dbReference type="PANTHER" id="PTHR31672:SF13">
    <property type="entry name" value="F-BOX PROTEIN CPR30-LIKE"/>
    <property type="match status" value="1"/>
</dbReference>
<sequence length="244" mass="28014">MHFAQSKACAWVRTMEKTRISRALYLVDPEDVCGFDFGDCSCEIPLRNPRAVLEQIKCNAVVRRHAENNTARKHCTRLNLRPRGHKCNVVNSCNGLLCLSEPSRNDPFAVCNPITGEFVGLPRTCHIWNEDTFIDCGLGFSPRTNQYKVIRIFSQWRPTDPFFLRWHESTVAEVHTLGTGSRIRIGKALYSRENKLAFPTYLNGHLHWLFKNHNGPDSIVSFDLDTEQFHSVPLPPPLQWGMRH</sequence>
<evidence type="ECO:0000313" key="3">
    <source>
        <dbReference type="Proteomes" id="UP001187192"/>
    </source>
</evidence>
<protein>
    <recommendedName>
        <fullName evidence="1">F-box associated beta-propeller type 3 domain-containing protein</fullName>
    </recommendedName>
</protein>
<dbReference type="AlphaFoldDB" id="A0AA88DKA2"/>
<dbReference type="InterPro" id="IPR050796">
    <property type="entry name" value="SCF_F-box_component"/>
</dbReference>
<dbReference type="InterPro" id="IPR013187">
    <property type="entry name" value="F-box-assoc_dom_typ3"/>
</dbReference>
<accession>A0AA88DKA2</accession>